<proteinExistence type="inferred from homology"/>
<evidence type="ECO:0000256" key="11">
    <source>
        <dbReference type="ARBA" id="ARBA00023049"/>
    </source>
</evidence>
<dbReference type="Gene3D" id="3.10.450.490">
    <property type="match status" value="1"/>
</dbReference>
<keyword evidence="5 12" id="KW-0645">Protease</keyword>
<comment type="function">
    <text evidence="12">Extracellular zinc metalloprotease.</text>
</comment>
<evidence type="ECO:0000256" key="7">
    <source>
        <dbReference type="ARBA" id="ARBA00022729"/>
    </source>
</evidence>
<evidence type="ECO:0000256" key="1">
    <source>
        <dbReference type="ARBA" id="ARBA00001947"/>
    </source>
</evidence>
<dbReference type="Pfam" id="PF02868">
    <property type="entry name" value="Peptidase_M4_C"/>
    <property type="match status" value="1"/>
</dbReference>
<sequence>MKKRKKLVTTVLASSLALGAFVAPSSSYVSAKPTDPLEKTSWSEKVNAPEFISGKLTEPSNNDPEDILFSYIDNKKDLFKINGLSKNSFVTKEKKKDDLGYTFIRLQQVFKGTPVFGATLTAHIDQDGVLTALSGTALPELDKKNSLKKEQKVTKKDAIAIAEENLIGSLPDTPEYEKNPKAERVIFTDGDTANYAYAVNFLFFYPELGNLDYFVDAVTGEVLAKYSNIHTAEDSIGTGVGVLGDQKTLNTSFDGSAYSLIDNTRGNGIFTYDAANKINERNYFFRLPGSLWVDADNEFTSSYDRAAVDAHYYAGVTYDFYKDVFGRDSFDDNGAPIKSTVHFGRNYNNAAWVGTQMIYGDGDGSNFVELSGGLDVVGHELTHAVTDYSANLIYQDESGAINESMSDVFGTLTEFHEGINPDWDIGEDIYTPGVDNDALRSMSDPTKYDDPDHYSDRYTGTLDSGGVHTNSGIPNKAAYLISEGGAHSGITVTGIGRDKLGQIYYRALTQYLTESSTFSQLRSSLIQSATDLYGANGPEVVDVTAAFDAVGVQ</sequence>
<comment type="caution">
    <text evidence="18">The sequence shown here is derived from an EMBL/GenBank/DDBJ whole genome shotgun (WGS) entry which is preliminary data.</text>
</comment>
<reference evidence="18 19" key="1">
    <citation type="journal article" date="1979" name="Int. J. Syst. Evol. Microbiol.">
        <title>Bacillus globisporus subsp. marinus subsp. nov.</title>
        <authorList>
            <person name="Liu H."/>
        </authorList>
    </citation>
    <scope>NUCLEOTIDE SEQUENCE [LARGE SCALE GENOMIC DNA]</scope>
    <source>
        <strain evidence="18 19">DSM 1297</strain>
    </source>
</reference>
<dbReference type="InterPro" id="IPR025711">
    <property type="entry name" value="PepSY"/>
</dbReference>
<comment type="subcellular location">
    <subcellularLocation>
        <location evidence="2 12">Secreted</location>
    </subcellularLocation>
</comment>
<protein>
    <recommendedName>
        <fullName evidence="12">Neutral metalloproteinase</fullName>
        <ecNumber evidence="12">3.4.24.-</ecNumber>
    </recommendedName>
</protein>
<dbReference type="InterPro" id="IPR011096">
    <property type="entry name" value="FTP_domain"/>
</dbReference>
<feature type="domain" description="PepSY" evidence="16">
    <location>
        <begin position="152"/>
        <end position="225"/>
    </location>
</feature>
<evidence type="ECO:0000313" key="19">
    <source>
        <dbReference type="Proteomes" id="UP001556040"/>
    </source>
</evidence>
<dbReference type="RefSeq" id="WP_367780273.1">
    <property type="nucleotide sequence ID" value="NZ_JBFMIA010000015.1"/>
</dbReference>
<feature type="region of interest" description="Disordered" evidence="13">
    <location>
        <begin position="434"/>
        <end position="455"/>
    </location>
</feature>
<evidence type="ECO:0000259" key="16">
    <source>
        <dbReference type="Pfam" id="PF03413"/>
    </source>
</evidence>
<dbReference type="InterPro" id="IPR023612">
    <property type="entry name" value="Peptidase_M4"/>
</dbReference>
<dbReference type="SUPFAM" id="SSF55486">
    <property type="entry name" value="Metalloproteases ('zincins'), catalytic domain"/>
    <property type="match status" value="1"/>
</dbReference>
<keyword evidence="7 12" id="KW-0732">Signal</keyword>
<evidence type="ECO:0000256" key="4">
    <source>
        <dbReference type="ARBA" id="ARBA00022525"/>
    </source>
</evidence>
<evidence type="ECO:0000256" key="9">
    <source>
        <dbReference type="ARBA" id="ARBA00022833"/>
    </source>
</evidence>
<dbReference type="PRINTS" id="PR00730">
    <property type="entry name" value="THERMOLYSIN"/>
</dbReference>
<feature type="chain" id="PRO_5044987749" description="Neutral metalloproteinase" evidence="12">
    <location>
        <begin position="32"/>
        <end position="553"/>
    </location>
</feature>
<dbReference type="Pfam" id="PF01447">
    <property type="entry name" value="Peptidase_M4"/>
    <property type="match status" value="1"/>
</dbReference>
<keyword evidence="10" id="KW-0106">Calcium</keyword>
<comment type="cofactor">
    <cofactor evidence="1 12">
        <name>Zn(2+)</name>
        <dbReference type="ChEBI" id="CHEBI:29105"/>
    </cofactor>
</comment>
<keyword evidence="9 12" id="KW-0862">Zinc</keyword>
<dbReference type="Proteomes" id="UP001556040">
    <property type="component" value="Unassembled WGS sequence"/>
</dbReference>
<feature type="domain" description="Peptidase M4" evidence="14">
    <location>
        <begin position="237"/>
        <end position="387"/>
    </location>
</feature>
<dbReference type="Gene3D" id="3.10.450.40">
    <property type="match status" value="1"/>
</dbReference>
<evidence type="ECO:0000256" key="2">
    <source>
        <dbReference type="ARBA" id="ARBA00004613"/>
    </source>
</evidence>
<dbReference type="Pfam" id="PF07504">
    <property type="entry name" value="FTP"/>
    <property type="match status" value="1"/>
</dbReference>
<feature type="domain" description="FTP" evidence="17">
    <location>
        <begin position="88"/>
        <end position="136"/>
    </location>
</feature>
<evidence type="ECO:0000259" key="15">
    <source>
        <dbReference type="Pfam" id="PF02868"/>
    </source>
</evidence>
<dbReference type="InterPro" id="IPR013856">
    <property type="entry name" value="Peptidase_M4_domain"/>
</dbReference>
<evidence type="ECO:0000256" key="12">
    <source>
        <dbReference type="RuleBase" id="RU366073"/>
    </source>
</evidence>
<evidence type="ECO:0000256" key="10">
    <source>
        <dbReference type="ARBA" id="ARBA00022837"/>
    </source>
</evidence>
<dbReference type="InterPro" id="IPR027268">
    <property type="entry name" value="Peptidase_M4/M1_CTD_sf"/>
</dbReference>
<evidence type="ECO:0000256" key="8">
    <source>
        <dbReference type="ARBA" id="ARBA00022801"/>
    </source>
</evidence>
<dbReference type="PANTHER" id="PTHR33794:SF3">
    <property type="entry name" value="NEUTRAL PROTEASE B"/>
    <property type="match status" value="1"/>
</dbReference>
<keyword evidence="4 12" id="KW-0964">Secreted</keyword>
<dbReference type="InterPro" id="IPR050728">
    <property type="entry name" value="Zinc_Metalloprotease_M4"/>
</dbReference>
<keyword evidence="11 12" id="KW-0482">Metalloprotease</keyword>
<feature type="domain" description="Peptidase M4 C-terminal" evidence="15">
    <location>
        <begin position="390"/>
        <end position="552"/>
    </location>
</feature>
<dbReference type="Gene3D" id="3.10.170.10">
    <property type="match status" value="1"/>
</dbReference>
<evidence type="ECO:0000256" key="13">
    <source>
        <dbReference type="SAM" id="MobiDB-lite"/>
    </source>
</evidence>
<evidence type="ECO:0000259" key="14">
    <source>
        <dbReference type="Pfam" id="PF01447"/>
    </source>
</evidence>
<keyword evidence="8 12" id="KW-0378">Hydrolase</keyword>
<feature type="compositionally biased region" description="Basic and acidic residues" evidence="13">
    <location>
        <begin position="446"/>
        <end position="455"/>
    </location>
</feature>
<keyword evidence="19" id="KW-1185">Reference proteome</keyword>
<comment type="similarity">
    <text evidence="3 12">Belongs to the peptidase M4 family.</text>
</comment>
<name>A0ABV3Q610_9BACL</name>
<evidence type="ECO:0000256" key="6">
    <source>
        <dbReference type="ARBA" id="ARBA00022723"/>
    </source>
</evidence>
<dbReference type="EMBL" id="JBFMIA010000015">
    <property type="protein sequence ID" value="MEW9502785.1"/>
    <property type="molecule type" value="Genomic_DNA"/>
</dbReference>
<evidence type="ECO:0000259" key="17">
    <source>
        <dbReference type="Pfam" id="PF07504"/>
    </source>
</evidence>
<dbReference type="PANTHER" id="PTHR33794">
    <property type="entry name" value="BACILLOLYSIN"/>
    <property type="match status" value="1"/>
</dbReference>
<dbReference type="Pfam" id="PF03413">
    <property type="entry name" value="PepSY"/>
    <property type="match status" value="1"/>
</dbReference>
<dbReference type="CDD" id="cd09597">
    <property type="entry name" value="M4_TLP"/>
    <property type="match status" value="1"/>
</dbReference>
<keyword evidence="6" id="KW-0479">Metal-binding</keyword>
<accession>A0ABV3Q610</accession>
<feature type="signal peptide" evidence="12">
    <location>
        <begin position="1"/>
        <end position="31"/>
    </location>
</feature>
<evidence type="ECO:0000313" key="18">
    <source>
        <dbReference type="EMBL" id="MEW9502785.1"/>
    </source>
</evidence>
<dbReference type="EC" id="3.4.24.-" evidence="12"/>
<dbReference type="Gene3D" id="1.10.390.10">
    <property type="entry name" value="Neutral Protease Domain 2"/>
    <property type="match status" value="1"/>
</dbReference>
<dbReference type="InterPro" id="IPR001570">
    <property type="entry name" value="Peptidase_M4_C_domain"/>
</dbReference>
<organism evidence="18 19">
    <name type="scientific">Jeotgalibacillus marinus</name>
    <dbReference type="NCBI Taxonomy" id="86667"/>
    <lineage>
        <taxon>Bacteria</taxon>
        <taxon>Bacillati</taxon>
        <taxon>Bacillota</taxon>
        <taxon>Bacilli</taxon>
        <taxon>Bacillales</taxon>
        <taxon>Caryophanaceae</taxon>
        <taxon>Jeotgalibacillus</taxon>
    </lineage>
</organism>
<evidence type="ECO:0000256" key="5">
    <source>
        <dbReference type="ARBA" id="ARBA00022670"/>
    </source>
</evidence>
<gene>
    <name evidence="18" type="ORF">AB1471_13385</name>
</gene>
<evidence type="ECO:0000256" key="3">
    <source>
        <dbReference type="ARBA" id="ARBA00009388"/>
    </source>
</evidence>